<protein>
    <submittedName>
        <fullName evidence="2">DUF349 domain-containing protein</fullName>
    </submittedName>
</protein>
<reference evidence="2 3" key="1">
    <citation type="submission" date="2021-03" db="EMBL/GenBank/DDBJ databases">
        <title>novel species isolated from a fishpond in China.</title>
        <authorList>
            <person name="Lu H."/>
            <person name="Cai Z."/>
        </authorList>
    </citation>
    <scope>NUCLEOTIDE SEQUENCE [LARGE SCALE GENOMIC DNA]</scope>
    <source>
        <strain evidence="2 3">Y57</strain>
    </source>
</reference>
<keyword evidence="3" id="KW-1185">Reference proteome</keyword>
<dbReference type="InterPro" id="IPR007139">
    <property type="entry name" value="DUF349"/>
</dbReference>
<comment type="caution">
    <text evidence="2">The sequence shown here is derived from an EMBL/GenBank/DDBJ whole genome shotgun (WGS) entry which is preliminary data.</text>
</comment>
<organism evidence="2 3">
    <name type="scientific">Bowmanella yangjiangensis</name>
    <dbReference type="NCBI Taxonomy" id="2811230"/>
    <lineage>
        <taxon>Bacteria</taxon>
        <taxon>Pseudomonadati</taxon>
        <taxon>Pseudomonadota</taxon>
        <taxon>Gammaproteobacteria</taxon>
        <taxon>Alteromonadales</taxon>
        <taxon>Alteromonadaceae</taxon>
        <taxon>Bowmanella</taxon>
    </lineage>
</organism>
<feature type="coiled-coil region" evidence="1">
    <location>
        <begin position="184"/>
        <end position="245"/>
    </location>
</feature>
<proteinExistence type="predicted"/>
<evidence type="ECO:0000256" key="1">
    <source>
        <dbReference type="SAM" id="Coils"/>
    </source>
</evidence>
<dbReference type="Pfam" id="PF03993">
    <property type="entry name" value="DUF349"/>
    <property type="match status" value="2"/>
</dbReference>
<keyword evidence="1" id="KW-0175">Coiled coil</keyword>
<accession>A0ABS3CWS3</accession>
<dbReference type="RefSeq" id="WP_206595511.1">
    <property type="nucleotide sequence ID" value="NZ_JAFKCS010000020.1"/>
</dbReference>
<dbReference type="Proteomes" id="UP000663992">
    <property type="component" value="Unassembled WGS sequence"/>
</dbReference>
<sequence>MIFKNLFRPKHQHSDAKVRQQAVASLDPGNPEHKTALHEMAFNDESIAVRLAALDKLNSFALWWKLAQTERQERVHKRAQQRVESILLDDQADSLTDKQRHTFVQECANHALLEKLLLQRWQHDEPVLSQAVLAKIDKSTLRQRVMFETNDASLRLALAEQEQEPECLQRMLRKHKDPQIVKLARQKLDKLSQEQLDKQQLERELRLVLAKLLALKDCQEYPLLCEQLEQLSAQFESQQEKLTALPQAVREEILSKFHDLTEKVRTRAEATKQDWLQAESERKATELASQIKQQAQQWLNDVTNQQNIEQLSEQARCTLMEQIEMHRTALQGLPADQAIESLHNRFAQIQIALDKLPALQQAIEGARTLLDSIQGVALPDSLAELGGAQQAWQEARGAYRELKKPHGDLWPLALHKQWQALDKAWQNAISELRQQAKAQVNKVRGGLHKVQDMIEAGKFNAALSLYQRLQENIQALPEQEMQALQRLSEQVQAQIENLKEWQVYIAQPRKPALLNEIRSLLDAPLPIKEQAEKVKQLRSQWNSLGKLESDEDSELNLAFDQACELAFIPVREYYAQAEQVREQNLQAKLAVLSQLTELAQADINMEELARQQQGLEKQWRDIGEIDYRRVAELNQEFRDRCAPVKAKLLEWYQDNEAQKQRLVEKVQSLLDAEDTLEAIALAKQAQESWKKIGRGRAKVDRQLWSVFRAANDALFARRNEAQQQQRQANNAIIGQIDALLDQAALALREASEQPQLQALQSATQQQLTNLVSELDARATQSKMRDWQKLENQIADKAKALRQDAKQAQFTLLLDILSQWQEEQLPARVEQLPGVWRQAFAQTEERESRARILLKMELLAGVESPQEEAEMRRETQLEMMTNKLEQGESLDLQKLLIKWIGQGPVAASEQEQLVRLQRLFVPQD</sequence>
<name>A0ABS3CWS3_9ALTE</name>
<evidence type="ECO:0000313" key="2">
    <source>
        <dbReference type="EMBL" id="MBN7821563.1"/>
    </source>
</evidence>
<dbReference type="EMBL" id="JAFKCS010000020">
    <property type="protein sequence ID" value="MBN7821563.1"/>
    <property type="molecule type" value="Genomic_DNA"/>
</dbReference>
<evidence type="ECO:0000313" key="3">
    <source>
        <dbReference type="Proteomes" id="UP000663992"/>
    </source>
</evidence>
<gene>
    <name evidence="2" type="ORF">J0A65_16960</name>
</gene>